<keyword evidence="1" id="KW-0732">Signal</keyword>
<dbReference type="GO" id="GO:0005576">
    <property type="term" value="C:extracellular region"/>
    <property type="evidence" value="ECO:0007669"/>
    <property type="project" value="TreeGrafter"/>
</dbReference>
<evidence type="ECO:0000313" key="2">
    <source>
        <dbReference type="EMBL" id="KAK2160385.1"/>
    </source>
</evidence>
<feature type="chain" id="PRO_5041957699" evidence="1">
    <location>
        <begin position="22"/>
        <end position="428"/>
    </location>
</feature>
<accession>A0AAD9JX93</accession>
<comment type="caution">
    <text evidence="2">The sequence shown here is derived from an EMBL/GenBank/DDBJ whole genome shotgun (WGS) entry which is preliminary data.</text>
</comment>
<gene>
    <name evidence="2" type="ORF">LSH36_134g01004</name>
</gene>
<dbReference type="AlphaFoldDB" id="A0AAD9JX93"/>
<dbReference type="InterPro" id="IPR038130">
    <property type="entry name" value="PTN/MK_C_dom_sf"/>
</dbReference>
<dbReference type="PANTHER" id="PTHR21050:SF1">
    <property type="entry name" value="MIDKINE AND PLEIOTROPHIN 1, ISOFORM A-RELATED"/>
    <property type="match status" value="1"/>
</dbReference>
<dbReference type="GO" id="GO:0008201">
    <property type="term" value="F:heparin binding"/>
    <property type="evidence" value="ECO:0007669"/>
    <property type="project" value="TreeGrafter"/>
</dbReference>
<organism evidence="2 3">
    <name type="scientific">Paralvinella palmiformis</name>
    <dbReference type="NCBI Taxonomy" id="53620"/>
    <lineage>
        <taxon>Eukaryota</taxon>
        <taxon>Metazoa</taxon>
        <taxon>Spiralia</taxon>
        <taxon>Lophotrochozoa</taxon>
        <taxon>Annelida</taxon>
        <taxon>Polychaeta</taxon>
        <taxon>Sedentaria</taxon>
        <taxon>Canalipalpata</taxon>
        <taxon>Terebellida</taxon>
        <taxon>Terebelliformia</taxon>
        <taxon>Alvinellidae</taxon>
        <taxon>Paralvinella</taxon>
    </lineage>
</organism>
<evidence type="ECO:0000313" key="3">
    <source>
        <dbReference type="Proteomes" id="UP001208570"/>
    </source>
</evidence>
<proteinExistence type="predicted"/>
<dbReference type="GO" id="GO:0048332">
    <property type="term" value="P:mesoderm morphogenesis"/>
    <property type="evidence" value="ECO:0007669"/>
    <property type="project" value="TreeGrafter"/>
</dbReference>
<reference evidence="2" key="1">
    <citation type="journal article" date="2023" name="Mol. Biol. Evol.">
        <title>Third-Generation Sequencing Reveals the Adaptive Role of the Epigenome in Three Deep-Sea Polychaetes.</title>
        <authorList>
            <person name="Perez M."/>
            <person name="Aroh O."/>
            <person name="Sun Y."/>
            <person name="Lan Y."/>
            <person name="Juniper S.K."/>
            <person name="Young C.R."/>
            <person name="Angers B."/>
            <person name="Qian P.Y."/>
        </authorList>
    </citation>
    <scope>NUCLEOTIDE SEQUENCE</scope>
    <source>
        <strain evidence="2">P08H-3</strain>
    </source>
</reference>
<name>A0AAD9JX93_9ANNE</name>
<dbReference type="PANTHER" id="PTHR21050">
    <property type="entry name" value="MIDKINE AND PLEIOTROPHIN 1, ISOFORM A-RELATED"/>
    <property type="match status" value="1"/>
</dbReference>
<evidence type="ECO:0000256" key="1">
    <source>
        <dbReference type="SAM" id="SignalP"/>
    </source>
</evidence>
<keyword evidence="3" id="KW-1185">Reference proteome</keyword>
<dbReference type="EMBL" id="JAODUP010000134">
    <property type="protein sequence ID" value="KAK2160385.1"/>
    <property type="molecule type" value="Genomic_DNA"/>
</dbReference>
<sequence>MGKLLFVVVTVSLSFLALTLADKRDQRHKEKYKCLYDRKTSSWSQCSPTTHKKTLIMALEPGQPTQCEPIQSIEMPCTVGPRRCEYDDGKANPCDPATGKKVRIRKLKPGSDLECPLELRKEMPCKASKEHFHLPYLRGRSGNPNRCEYDDGKTSRCNPGTGTKMRVRQLTPGSNPKCRFLLRTEIPCMQSKGRTFKDVCDYVTIDKTDCDQKTNTHTMTLTKVKGDSTCKRRKVVTHPCNGPFRRSHSHETSHVSCFSVPYDYCTTGGLAQTGGNSSSISVAHLSKNNQNSSGSRQPTNSVISRRLDRSLIPGVTCSQTSHVFHFRPIDAYSRIERRIPNGRLYGDVSVVHFPVICAGVVVLPVGGDNAVTVQSVFRFPGPSVLSEQPPIGYSGTCERNPEAAAGPEHGAVGFRVDFVQHRRHHGSF</sequence>
<dbReference type="Proteomes" id="UP001208570">
    <property type="component" value="Unassembled WGS sequence"/>
</dbReference>
<dbReference type="Gene3D" id="2.30.90.10">
    <property type="entry name" value="Heparin-binding Growth Factor, Midkine, Chain A- C-terminal Domain"/>
    <property type="match status" value="2"/>
</dbReference>
<protein>
    <submittedName>
        <fullName evidence="2">Uncharacterized protein</fullName>
    </submittedName>
</protein>
<feature type="signal peptide" evidence="1">
    <location>
        <begin position="1"/>
        <end position="21"/>
    </location>
</feature>